<dbReference type="GO" id="GO:0097367">
    <property type="term" value="F:carbohydrate derivative binding"/>
    <property type="evidence" value="ECO:0007669"/>
    <property type="project" value="InterPro"/>
</dbReference>
<dbReference type="CDD" id="cd05013">
    <property type="entry name" value="SIS_RpiR"/>
    <property type="match status" value="1"/>
</dbReference>
<dbReference type="InterPro" id="IPR035472">
    <property type="entry name" value="RpiR-like_SIS"/>
</dbReference>
<dbReference type="EMBL" id="FNOK01000074">
    <property type="protein sequence ID" value="SDZ44532.1"/>
    <property type="molecule type" value="Genomic_DNA"/>
</dbReference>
<dbReference type="PANTHER" id="PTHR30514:SF18">
    <property type="entry name" value="RPIR-FAMILY TRANSCRIPTIONAL REGULATOR"/>
    <property type="match status" value="1"/>
</dbReference>
<evidence type="ECO:0000256" key="3">
    <source>
        <dbReference type="ARBA" id="ARBA00023163"/>
    </source>
</evidence>
<dbReference type="GO" id="GO:1901135">
    <property type="term" value="P:carbohydrate derivative metabolic process"/>
    <property type="evidence" value="ECO:0007669"/>
    <property type="project" value="InterPro"/>
</dbReference>
<dbReference type="AlphaFoldDB" id="A0A1H3T2R2"/>
<dbReference type="Pfam" id="PF01418">
    <property type="entry name" value="HTH_6"/>
    <property type="match status" value="1"/>
</dbReference>
<evidence type="ECO:0000256" key="2">
    <source>
        <dbReference type="ARBA" id="ARBA00023125"/>
    </source>
</evidence>
<organism evidence="6 7">
    <name type="scientific">Saccharopolyspora shandongensis</name>
    <dbReference type="NCBI Taxonomy" id="418495"/>
    <lineage>
        <taxon>Bacteria</taxon>
        <taxon>Bacillati</taxon>
        <taxon>Actinomycetota</taxon>
        <taxon>Actinomycetes</taxon>
        <taxon>Pseudonocardiales</taxon>
        <taxon>Pseudonocardiaceae</taxon>
        <taxon>Saccharopolyspora</taxon>
    </lineage>
</organism>
<dbReference type="SUPFAM" id="SSF53697">
    <property type="entry name" value="SIS domain"/>
    <property type="match status" value="1"/>
</dbReference>
<feature type="domain" description="SIS" evidence="5">
    <location>
        <begin position="124"/>
        <end position="262"/>
    </location>
</feature>
<dbReference type="Proteomes" id="UP000199529">
    <property type="component" value="Unassembled WGS sequence"/>
</dbReference>
<evidence type="ECO:0000259" key="5">
    <source>
        <dbReference type="PROSITE" id="PS51464"/>
    </source>
</evidence>
<protein>
    <submittedName>
        <fullName evidence="6">Transcriptional regulator, RpiR family</fullName>
    </submittedName>
</protein>
<dbReference type="SUPFAM" id="SSF46689">
    <property type="entry name" value="Homeodomain-like"/>
    <property type="match status" value="1"/>
</dbReference>
<keyword evidence="2" id="KW-0238">DNA-binding</keyword>
<dbReference type="STRING" id="418495.SAMN05216215_107436"/>
<accession>A0A1H3T2R2</accession>
<evidence type="ECO:0000256" key="1">
    <source>
        <dbReference type="ARBA" id="ARBA00023015"/>
    </source>
</evidence>
<sequence length="286" mass="30276">MTGEGANVAQWLDELISETRLGPKAARVRDVLATQPTYCSYATAAEVADRAEVNGATVVRFAQALGYPGWPQLQADLRGIYLAHRYEQPASPGDGSMLASVFARDAENLRSLEHSFDYTAARAVVAAIRAARRTLVVASGTHGVAASAFALLAASRGLPIAHEDRGGPHLANALAALDGQDCLVAWSFWQHYRETVDAIHLARTAGATTCVITDTVQSPAANAADHVLVIPTEGIANLQSMTAATSVAYALVAELAAGAPESSREAAQRVDTVWRGLRLFAEESRQ</sequence>
<dbReference type="InterPro" id="IPR036388">
    <property type="entry name" value="WH-like_DNA-bd_sf"/>
</dbReference>
<dbReference type="Pfam" id="PF01380">
    <property type="entry name" value="SIS"/>
    <property type="match status" value="1"/>
</dbReference>
<dbReference type="RefSeq" id="WP_093277494.1">
    <property type="nucleotide sequence ID" value="NZ_FNOK01000074.1"/>
</dbReference>
<feature type="domain" description="HTH rpiR-type" evidence="4">
    <location>
        <begin position="8"/>
        <end position="84"/>
    </location>
</feature>
<dbReference type="GO" id="GO:0003700">
    <property type="term" value="F:DNA-binding transcription factor activity"/>
    <property type="evidence" value="ECO:0007669"/>
    <property type="project" value="InterPro"/>
</dbReference>
<name>A0A1H3T2R2_9PSEU</name>
<evidence type="ECO:0000313" key="6">
    <source>
        <dbReference type="EMBL" id="SDZ44532.1"/>
    </source>
</evidence>
<dbReference type="InterPro" id="IPR046348">
    <property type="entry name" value="SIS_dom_sf"/>
</dbReference>
<dbReference type="Gene3D" id="3.40.50.10490">
    <property type="entry name" value="Glucose-6-phosphate isomerase like protein, domain 1"/>
    <property type="match status" value="1"/>
</dbReference>
<dbReference type="GO" id="GO:0003677">
    <property type="term" value="F:DNA binding"/>
    <property type="evidence" value="ECO:0007669"/>
    <property type="project" value="UniProtKB-KW"/>
</dbReference>
<dbReference type="OrthoDB" id="3812176at2"/>
<dbReference type="PROSITE" id="PS51071">
    <property type="entry name" value="HTH_RPIR"/>
    <property type="match status" value="1"/>
</dbReference>
<evidence type="ECO:0000259" key="4">
    <source>
        <dbReference type="PROSITE" id="PS51071"/>
    </source>
</evidence>
<dbReference type="PROSITE" id="PS51464">
    <property type="entry name" value="SIS"/>
    <property type="match status" value="1"/>
</dbReference>
<dbReference type="Gene3D" id="1.10.10.10">
    <property type="entry name" value="Winged helix-like DNA-binding domain superfamily/Winged helix DNA-binding domain"/>
    <property type="match status" value="1"/>
</dbReference>
<dbReference type="InterPro" id="IPR001347">
    <property type="entry name" value="SIS_dom"/>
</dbReference>
<keyword evidence="1" id="KW-0805">Transcription regulation</keyword>
<proteinExistence type="predicted"/>
<dbReference type="InterPro" id="IPR047640">
    <property type="entry name" value="RpiR-like"/>
</dbReference>
<dbReference type="InterPro" id="IPR009057">
    <property type="entry name" value="Homeodomain-like_sf"/>
</dbReference>
<reference evidence="7" key="1">
    <citation type="submission" date="2016-10" db="EMBL/GenBank/DDBJ databases">
        <authorList>
            <person name="Varghese N."/>
            <person name="Submissions S."/>
        </authorList>
    </citation>
    <scope>NUCLEOTIDE SEQUENCE [LARGE SCALE GENOMIC DNA]</scope>
    <source>
        <strain evidence="7">CGMCC 4.3530</strain>
    </source>
</reference>
<keyword evidence="7" id="KW-1185">Reference proteome</keyword>
<dbReference type="InterPro" id="IPR000281">
    <property type="entry name" value="HTH_RpiR"/>
</dbReference>
<gene>
    <name evidence="6" type="ORF">SAMN05216215_107436</name>
</gene>
<keyword evidence="3" id="KW-0804">Transcription</keyword>
<dbReference type="PANTHER" id="PTHR30514">
    <property type="entry name" value="GLUCOKINASE"/>
    <property type="match status" value="1"/>
</dbReference>
<evidence type="ECO:0000313" key="7">
    <source>
        <dbReference type="Proteomes" id="UP000199529"/>
    </source>
</evidence>